<sequence>MANQSPAIAFTAPIDPYDFLKFSPNADGSFTRLTPVPFTPPTDQEITNFDNSDALSKDIPLNSSHKTFIRLFRPKSIPPNTKLPLIIYLHGGGFVHFSAASPIFHDTCNQMAAKFSALILSVDYRLAPEHRLPAAYDDAVESITWVRKQAVDINGSDPWLRDCADFTKCFLMGSSAGGNIAYHAALRLVDIQVSPLKIRGLILNEPGFGGMERTESEIRLMNDQFLPLIATDLIWVLALPEGANRDHEYSNPIPMLSNKSDQKIQRLPMTFVNGHERDPLVDRQKEFGKTLETRGVKVVSKFDAGGFHGCELLDPPKAEALYDAVRAFIETASEIET</sequence>
<keyword evidence="1" id="KW-0378">Hydrolase</keyword>
<dbReference type="Proteomes" id="UP001164539">
    <property type="component" value="Chromosome 1"/>
</dbReference>
<name>A0ACC1YTD6_MELAZ</name>
<gene>
    <name evidence="1" type="ORF">OWV82_000236</name>
</gene>
<protein>
    <submittedName>
        <fullName evidence="1">Alpha/beta hydrolase-3</fullName>
    </submittedName>
</protein>
<accession>A0ACC1YTD6</accession>
<proteinExistence type="predicted"/>
<dbReference type="EMBL" id="CM051394">
    <property type="protein sequence ID" value="KAJ4727075.1"/>
    <property type="molecule type" value="Genomic_DNA"/>
</dbReference>
<evidence type="ECO:0000313" key="1">
    <source>
        <dbReference type="EMBL" id="KAJ4727075.1"/>
    </source>
</evidence>
<evidence type="ECO:0000313" key="2">
    <source>
        <dbReference type="Proteomes" id="UP001164539"/>
    </source>
</evidence>
<organism evidence="1 2">
    <name type="scientific">Melia azedarach</name>
    <name type="common">Chinaberry tree</name>
    <dbReference type="NCBI Taxonomy" id="155640"/>
    <lineage>
        <taxon>Eukaryota</taxon>
        <taxon>Viridiplantae</taxon>
        <taxon>Streptophyta</taxon>
        <taxon>Embryophyta</taxon>
        <taxon>Tracheophyta</taxon>
        <taxon>Spermatophyta</taxon>
        <taxon>Magnoliopsida</taxon>
        <taxon>eudicotyledons</taxon>
        <taxon>Gunneridae</taxon>
        <taxon>Pentapetalae</taxon>
        <taxon>rosids</taxon>
        <taxon>malvids</taxon>
        <taxon>Sapindales</taxon>
        <taxon>Meliaceae</taxon>
        <taxon>Melia</taxon>
    </lineage>
</organism>
<reference evidence="1 2" key="1">
    <citation type="journal article" date="2023" name="Science">
        <title>Complex scaffold remodeling in plant triterpene biosynthesis.</title>
        <authorList>
            <person name="De La Pena R."/>
            <person name="Hodgson H."/>
            <person name="Liu J.C."/>
            <person name="Stephenson M.J."/>
            <person name="Martin A.C."/>
            <person name="Owen C."/>
            <person name="Harkess A."/>
            <person name="Leebens-Mack J."/>
            <person name="Jimenez L.E."/>
            <person name="Osbourn A."/>
            <person name="Sattely E.S."/>
        </authorList>
    </citation>
    <scope>NUCLEOTIDE SEQUENCE [LARGE SCALE GENOMIC DNA]</scope>
    <source>
        <strain evidence="2">cv. JPN11</strain>
        <tissue evidence="1">Leaf</tissue>
    </source>
</reference>
<comment type="caution">
    <text evidence="1">The sequence shown here is derived from an EMBL/GenBank/DDBJ whole genome shotgun (WGS) entry which is preliminary data.</text>
</comment>
<keyword evidence="2" id="KW-1185">Reference proteome</keyword>